<evidence type="ECO:0000313" key="1">
    <source>
        <dbReference type="EMBL" id="EFF8955393.1"/>
    </source>
</evidence>
<dbReference type="Proteomes" id="UP000306700">
    <property type="component" value="Unassembled WGS sequence"/>
</dbReference>
<comment type="caution">
    <text evidence="2">The sequence shown here is derived from an EMBL/GenBank/DDBJ whole genome shotgun (WGS) entry which is preliminary data.</text>
</comment>
<dbReference type="AlphaFoldDB" id="A0A0H0I149"/>
<evidence type="ECO:0000313" key="5">
    <source>
        <dbReference type="EMBL" id="TJH23805.1"/>
    </source>
</evidence>
<dbReference type="InterPro" id="IPR036390">
    <property type="entry name" value="WH_DNA-bd_sf"/>
</dbReference>
<evidence type="ECO:0000313" key="8">
    <source>
        <dbReference type="Proteomes" id="UP000534332"/>
    </source>
</evidence>
<reference evidence="3 9" key="4">
    <citation type="submission" date="2021-01" db="EMBL/GenBank/DDBJ databases">
        <title>Genomes of Escherichia coli STEC strains from raw meat-based diets for companion animals.</title>
        <authorList>
            <person name="Stevens M.J.A."/>
            <person name="Stephan R."/>
        </authorList>
    </citation>
    <scope>NUCLEOTIDE SEQUENCE</scope>
    <source>
        <strain evidence="3">ATC7-7</strain>
        <strain evidence="4 9">LSC1-58</strain>
    </source>
</reference>
<dbReference type="Proteomes" id="UP000655659">
    <property type="component" value="Unassembled WGS sequence"/>
</dbReference>
<dbReference type="Proteomes" id="UP000615017">
    <property type="component" value="Unassembled WGS sequence"/>
</dbReference>
<keyword evidence="2" id="KW-0808">Transferase</keyword>
<dbReference type="EMBL" id="JAETYU010000018">
    <property type="protein sequence ID" value="MBL6204520.1"/>
    <property type="molecule type" value="Genomic_DNA"/>
</dbReference>
<dbReference type="EMBL" id="AASSGK010000023">
    <property type="protein sequence ID" value="EFG2162382.1"/>
    <property type="molecule type" value="Genomic_DNA"/>
</dbReference>
<gene>
    <name evidence="2" type="ORF">BRV02_003482</name>
    <name evidence="1" type="ORF">BTB68_003388</name>
    <name evidence="5" type="ORF">C9160_07165</name>
    <name evidence="4" type="ORF">JNA65_21115</name>
    <name evidence="3" type="ORF">JNA68_15100</name>
</gene>
<evidence type="ECO:0000313" key="6">
    <source>
        <dbReference type="Proteomes" id="UP000306700"/>
    </source>
</evidence>
<reference evidence="1 7" key="2">
    <citation type="submission" date="2020-02" db="EMBL/GenBank/DDBJ databases">
        <authorList>
            <consortium name="PulseNet: The National Subtyping Network for Foodborne Disease Surveillance"/>
            <person name="Tarr C.L."/>
            <person name="Trees E."/>
            <person name="Katz L.S."/>
            <person name="Carleton-Romer H.A."/>
            <person name="Stroika S."/>
            <person name="Kucerova Z."/>
            <person name="Roache K.F."/>
            <person name="Sabol A.L."/>
            <person name="Besser J."/>
            <person name="Gerner-Smidt P."/>
        </authorList>
    </citation>
    <scope>NUCLEOTIDE SEQUENCE [LARGE SCALE GENOMIC DNA]</scope>
    <source>
        <strain evidence="1 7">PNUSAE005278</strain>
    </source>
</reference>
<dbReference type="GO" id="GO:0016740">
    <property type="term" value="F:transferase activity"/>
    <property type="evidence" value="ECO:0007669"/>
    <property type="project" value="UniProtKB-KW"/>
</dbReference>
<dbReference type="Proteomes" id="UP000524010">
    <property type="component" value="Unassembled WGS sequence"/>
</dbReference>
<reference evidence="5 6" key="1">
    <citation type="submission" date="2018-12" db="EMBL/GenBank/DDBJ databases">
        <title>Food and Water Safety Consortium.</title>
        <authorList>
            <person name="Tyson S."/>
            <person name="Peterson C.-L."/>
            <person name="Olson A."/>
            <person name="Tyler S."/>
            <person name="Cabral J."/>
            <person name="Lynch T."/>
            <person name="Knox N."/>
            <person name="Van Domselaar G."/>
            <person name="Graham M."/>
        </authorList>
    </citation>
    <scope>NUCLEOTIDE SEQUENCE [LARGE SCALE GENOMIC DNA]</scope>
    <source>
        <strain evidence="5 6">FWSEC0384</strain>
    </source>
</reference>
<evidence type="ECO:0000313" key="9">
    <source>
        <dbReference type="Proteomes" id="UP000615017"/>
    </source>
</evidence>
<dbReference type="EMBL" id="JAETYZ010000032">
    <property type="protein sequence ID" value="MBL6236385.1"/>
    <property type="molecule type" value="Genomic_DNA"/>
</dbReference>
<organism evidence="2 8">
    <name type="scientific">Escherichia coli</name>
    <dbReference type="NCBI Taxonomy" id="562"/>
    <lineage>
        <taxon>Bacteria</taxon>
        <taxon>Pseudomonadati</taxon>
        <taxon>Pseudomonadota</taxon>
        <taxon>Gammaproteobacteria</taxon>
        <taxon>Enterobacterales</taxon>
        <taxon>Enterobacteriaceae</taxon>
        <taxon>Escherichia</taxon>
    </lineage>
</organism>
<protein>
    <submittedName>
        <fullName evidence="2">Glycosyl transferase family 1</fullName>
    </submittedName>
</protein>
<accession>A0A0H0I149</accession>
<evidence type="ECO:0000313" key="2">
    <source>
        <dbReference type="EMBL" id="EFG2162382.1"/>
    </source>
</evidence>
<evidence type="ECO:0000313" key="3">
    <source>
        <dbReference type="EMBL" id="MBL6204520.1"/>
    </source>
</evidence>
<dbReference type="EMBL" id="RRNI01000005">
    <property type="protein sequence ID" value="TJH23805.1"/>
    <property type="molecule type" value="Genomic_DNA"/>
</dbReference>
<proteinExistence type="predicted"/>
<evidence type="ECO:0000313" key="7">
    <source>
        <dbReference type="Proteomes" id="UP000524010"/>
    </source>
</evidence>
<dbReference type="EMBL" id="AASRHK010000038">
    <property type="protein sequence ID" value="EFF8955393.1"/>
    <property type="molecule type" value="Genomic_DNA"/>
</dbReference>
<evidence type="ECO:0000313" key="4">
    <source>
        <dbReference type="EMBL" id="MBL6236385.1"/>
    </source>
</evidence>
<reference evidence="2 8" key="3">
    <citation type="submission" date="2020-02" db="EMBL/GenBank/DDBJ databases">
        <authorList>
            <person name="Ashton P.M."/>
            <person name="Dallman T."/>
            <person name="Nair S."/>
            <person name="De Pinna E."/>
            <person name="Peters T."/>
            <person name="Grant K."/>
        </authorList>
    </citation>
    <scope>NUCLEOTIDE SEQUENCE [LARGE SCALE GENOMIC DNA]</scope>
    <source>
        <strain evidence="2 8">188143</strain>
    </source>
</reference>
<name>A0A0H0I149_ECOLX</name>
<dbReference type="RefSeq" id="WP_000860148.1">
    <property type="nucleotide sequence ID" value="NZ_BGBH01000017.1"/>
</dbReference>
<dbReference type="SUPFAM" id="SSF46785">
    <property type="entry name" value="Winged helix' DNA-binding domain"/>
    <property type="match status" value="1"/>
</dbReference>
<dbReference type="Proteomes" id="UP000534332">
    <property type="component" value="Unassembled WGS sequence"/>
</dbReference>
<dbReference type="Pfam" id="PF25212">
    <property type="entry name" value="HVO_A0114"/>
    <property type="match status" value="1"/>
</dbReference>
<sequence>MKTVTIRIESMDAFTADVLSAFKAVAEGMTSKNESIVSFPDWQMMHKVLTPKRMDILMAMTGAGELSIREIAALVGRDVKAVHTDVTALISNGLLEKGENGTSFPYDDIHFDFTLGKAA</sequence>